<reference evidence="2 3" key="1">
    <citation type="submission" date="2018-09" db="EMBL/GenBank/DDBJ databases">
        <authorList>
            <person name="Wang Z."/>
        </authorList>
    </citation>
    <scope>NUCLEOTIDE SEQUENCE [LARGE SCALE GENOMIC DNA]</scope>
    <source>
        <strain evidence="2 3">ALS 81</strain>
    </source>
</reference>
<dbReference type="OrthoDB" id="8601716at2"/>
<dbReference type="NCBIfam" id="NF047558">
    <property type="entry name" value="TPR_END_plus"/>
    <property type="match status" value="1"/>
</dbReference>
<keyword evidence="1" id="KW-0732">Signal</keyword>
<dbReference type="EMBL" id="RAQO01000013">
    <property type="protein sequence ID" value="RKF12804.1"/>
    <property type="molecule type" value="Genomic_DNA"/>
</dbReference>
<accession>A0A420E5T6</accession>
<organism evidence="2 3">
    <name type="scientific">Alginatibacterium sediminis</name>
    <dbReference type="NCBI Taxonomy" id="2164068"/>
    <lineage>
        <taxon>Bacteria</taxon>
        <taxon>Pseudomonadati</taxon>
        <taxon>Pseudomonadota</taxon>
        <taxon>Gammaproteobacteria</taxon>
        <taxon>Alteromonadales</taxon>
        <taxon>Alteromonadaceae</taxon>
        <taxon>Alginatibacterium</taxon>
    </lineage>
</organism>
<feature type="signal peptide" evidence="1">
    <location>
        <begin position="1"/>
        <end position="23"/>
    </location>
</feature>
<evidence type="ECO:0000313" key="3">
    <source>
        <dbReference type="Proteomes" id="UP000286482"/>
    </source>
</evidence>
<comment type="caution">
    <text evidence="2">The sequence shown here is derived from an EMBL/GenBank/DDBJ whole genome shotgun (WGS) entry which is preliminary data.</text>
</comment>
<evidence type="ECO:0000313" key="2">
    <source>
        <dbReference type="EMBL" id="RKF12804.1"/>
    </source>
</evidence>
<dbReference type="Proteomes" id="UP000286482">
    <property type="component" value="Unassembled WGS sequence"/>
</dbReference>
<proteinExistence type="predicted"/>
<protein>
    <submittedName>
        <fullName evidence="2">Uncharacterized protein</fullName>
    </submittedName>
</protein>
<feature type="chain" id="PRO_5018979047" evidence="1">
    <location>
        <begin position="24"/>
        <end position="483"/>
    </location>
</feature>
<gene>
    <name evidence="2" type="ORF">DBZ36_20285</name>
</gene>
<evidence type="ECO:0000256" key="1">
    <source>
        <dbReference type="SAM" id="SignalP"/>
    </source>
</evidence>
<name>A0A420E5T6_9ALTE</name>
<keyword evidence="3" id="KW-1185">Reference proteome</keyword>
<dbReference type="AlphaFoldDB" id="A0A420E5T6"/>
<sequence>MTINFRATILGLCLLSTALQANTAENFVGKYSSSERETLAELFLLDDQSFCFVFMGGAVDAKIAGAWKVIDQEESTIELQQTQVEANPHQVRAKLSQRVDKKISIVIEGYSTRDINSPVFAFSKDNQFPQQFRALLPANNSVGRSKYALPLITPADAKYFYLGSETSSNNDGSSEITVSQFKIGLFDTFQLGFNPQPDMIPESFIAQLNAEGLQFENEFFSAKGELDEATITSVTQQCINAKPQTTNPLAENSPWTMLEPSNVTYITDNNINSDPYFGPDDPEFARQGNGTTALVAYEKQLLESYYIEAKSSSEALGKFLTFSKALIAIEPRYTIYASDLGMKLSQLLVDANSKGDLDSAELIFNTYANDVFPRVKDIDDQQIQYSVSVIASQGLIIYAVGDNKAVLSTVVDTLLGPDFDFVNSRNPTLVYNLACVHSLNRNKAQMLKAVKAARTMDKPREQFMKDGDFAFYLEDSDFLAAIQ</sequence>
<dbReference type="RefSeq" id="WP_120356811.1">
    <property type="nucleotide sequence ID" value="NZ_RAQO01000013.1"/>
</dbReference>